<name>A0A7R6PFL6_9BACT</name>
<dbReference type="PANTHER" id="PTHR30069">
    <property type="entry name" value="TONB-DEPENDENT OUTER MEMBRANE RECEPTOR"/>
    <property type="match status" value="1"/>
</dbReference>
<keyword evidence="9" id="KW-1185">Reference proteome</keyword>
<dbReference type="InterPro" id="IPR039426">
    <property type="entry name" value="TonB-dep_rcpt-like"/>
</dbReference>
<dbReference type="Pfam" id="PF25183">
    <property type="entry name" value="OMP_b-brl_4"/>
    <property type="match status" value="2"/>
</dbReference>
<dbReference type="EMBL" id="AP017470">
    <property type="protein sequence ID" value="BBB31674.1"/>
    <property type="molecule type" value="Genomic_DNA"/>
</dbReference>
<protein>
    <recommendedName>
        <fullName evidence="7">TonB-dependent transporter Oar-like beta-barrel domain-containing protein</fullName>
    </recommendedName>
</protein>
<keyword evidence="2" id="KW-0813">Transport</keyword>
<evidence type="ECO:0000256" key="2">
    <source>
        <dbReference type="ARBA" id="ARBA00022448"/>
    </source>
</evidence>
<keyword evidence="4" id="KW-0812">Transmembrane</keyword>
<evidence type="ECO:0000256" key="4">
    <source>
        <dbReference type="ARBA" id="ARBA00022692"/>
    </source>
</evidence>
<dbReference type="AlphaFoldDB" id="A0A7R6PFL6"/>
<evidence type="ECO:0000256" key="1">
    <source>
        <dbReference type="ARBA" id="ARBA00004571"/>
    </source>
</evidence>
<dbReference type="Proteomes" id="UP000595564">
    <property type="component" value="Chromosome"/>
</dbReference>
<dbReference type="Gene3D" id="2.60.40.1120">
    <property type="entry name" value="Carboxypeptidase-like, regulatory domain"/>
    <property type="match status" value="1"/>
</dbReference>
<dbReference type="InterPro" id="IPR036942">
    <property type="entry name" value="Beta-barrel_TonB_sf"/>
</dbReference>
<organism evidence="8 9">
    <name type="scientific">Thermotomaculum hydrothermale</name>
    <dbReference type="NCBI Taxonomy" id="981385"/>
    <lineage>
        <taxon>Bacteria</taxon>
        <taxon>Pseudomonadati</taxon>
        <taxon>Acidobacteriota</taxon>
        <taxon>Holophagae</taxon>
        <taxon>Thermotomaculales</taxon>
        <taxon>Thermotomaculaceae</taxon>
        <taxon>Thermotomaculum</taxon>
    </lineage>
</organism>
<evidence type="ECO:0000256" key="3">
    <source>
        <dbReference type="ARBA" id="ARBA00022452"/>
    </source>
</evidence>
<dbReference type="SUPFAM" id="SSF56935">
    <property type="entry name" value="Porins"/>
    <property type="match status" value="1"/>
</dbReference>
<reference evidence="8 9" key="1">
    <citation type="journal article" date="2012" name="Extremophiles">
        <title>Thermotomaculum hydrothermale gen. nov., sp. nov., a novel heterotrophic thermophile within the phylum Acidobacteria from a deep-sea hydrothermal vent chimney in the Southern Okinawa Trough.</title>
        <authorList>
            <person name="Izumi H."/>
            <person name="Nunoura T."/>
            <person name="Miyazaki M."/>
            <person name="Mino S."/>
            <person name="Toki T."/>
            <person name="Takai K."/>
            <person name="Sako Y."/>
            <person name="Sawabe T."/>
            <person name="Nakagawa S."/>
        </authorList>
    </citation>
    <scope>NUCLEOTIDE SEQUENCE [LARGE SCALE GENOMIC DNA]</scope>
    <source>
        <strain evidence="8 9">AC55</strain>
    </source>
</reference>
<comment type="subcellular location">
    <subcellularLocation>
        <location evidence="1">Cell outer membrane</location>
        <topology evidence="1">Multi-pass membrane protein</topology>
    </subcellularLocation>
</comment>
<evidence type="ECO:0000259" key="7">
    <source>
        <dbReference type="Pfam" id="PF25183"/>
    </source>
</evidence>
<evidence type="ECO:0000313" key="8">
    <source>
        <dbReference type="EMBL" id="BBB31674.1"/>
    </source>
</evidence>
<feature type="domain" description="TonB-dependent transporter Oar-like beta-barrel" evidence="7">
    <location>
        <begin position="252"/>
        <end position="325"/>
    </location>
</feature>
<dbReference type="Gene3D" id="2.40.170.20">
    <property type="entry name" value="TonB-dependent receptor, beta-barrel domain"/>
    <property type="match status" value="1"/>
</dbReference>
<dbReference type="GO" id="GO:0044718">
    <property type="term" value="P:siderophore transmembrane transport"/>
    <property type="evidence" value="ECO:0007669"/>
    <property type="project" value="TreeGrafter"/>
</dbReference>
<dbReference type="Pfam" id="PF13620">
    <property type="entry name" value="CarboxypepD_reg"/>
    <property type="match status" value="1"/>
</dbReference>
<gene>
    <name evidence="8" type="ORF">TTHT_0020</name>
</gene>
<dbReference type="GO" id="GO:0009279">
    <property type="term" value="C:cell outer membrane"/>
    <property type="evidence" value="ECO:0007669"/>
    <property type="project" value="UniProtKB-SubCell"/>
</dbReference>
<dbReference type="KEGG" id="thyd:TTHT_0020"/>
<dbReference type="InterPro" id="IPR057601">
    <property type="entry name" value="Oar-like_b-barrel"/>
</dbReference>
<keyword evidence="3" id="KW-1134">Transmembrane beta strand</keyword>
<dbReference type="InterPro" id="IPR008969">
    <property type="entry name" value="CarboxyPept-like_regulatory"/>
</dbReference>
<dbReference type="SUPFAM" id="SSF49464">
    <property type="entry name" value="Carboxypeptidase regulatory domain-like"/>
    <property type="match status" value="1"/>
</dbReference>
<dbReference type="GO" id="GO:0015344">
    <property type="term" value="F:siderophore uptake transmembrane transporter activity"/>
    <property type="evidence" value="ECO:0007669"/>
    <property type="project" value="TreeGrafter"/>
</dbReference>
<evidence type="ECO:0000313" key="9">
    <source>
        <dbReference type="Proteomes" id="UP000595564"/>
    </source>
</evidence>
<dbReference type="PANTHER" id="PTHR30069:SF46">
    <property type="entry name" value="OAR PROTEIN"/>
    <property type="match status" value="1"/>
</dbReference>
<accession>A0A7R6PFL6</accession>
<keyword evidence="5" id="KW-0472">Membrane</keyword>
<sequence>MRSLLSKIFLGGHVMKSFKTLFALMLIVLGSIGVFAQVNTKATVMGKVVDDTGAALPGVSVLLTNVETGYKRTVITDENGRFQAPYLPLGKYNVEASLSGFSKYTAKNLTLSLGDVVTLNITLKPEKLEETITVTAEAPLIETNKVDVESKISDQYIESLPVNGRDFKDFVLLTPGVVEAAGDRVAGEGTRGIMNNLQIDGAGYNSTFFGEQRGSTRIPFTFSQETIKEFNVIQNGYSAQYGDAAGLIINAVTKSGSNELKGSAWWYKRKNEWMSSYAPNEYIKDLDKRQVPDFDLDQFGVTLSGPIIKDKLFYFFAYDGQRKDLTTYREFNPAPGIDEFRQMFPDIVKANEGWWPGTEDNDVYFLKLDWNINEDHHLSFRINYQDFEAINGTNNYRTSGITNNGIEKDKSLSIVAELTSVLNENMYNDLRVQYAREERPRYANTTDMMEVVIGYYDATFGQNNFLPNGLDEDTVEIMGCLETTQLRLVSIIVITNMTTTSSDTRVVGFLSMAITMTLLHGQTMTQIQIQENSISILRHFQILMEELITMLMSMLSILKTSGR</sequence>
<proteinExistence type="predicted"/>
<feature type="domain" description="TonB-dependent transporter Oar-like beta-barrel" evidence="7">
    <location>
        <begin position="357"/>
        <end position="443"/>
    </location>
</feature>
<evidence type="ECO:0000256" key="5">
    <source>
        <dbReference type="ARBA" id="ARBA00023136"/>
    </source>
</evidence>
<keyword evidence="6" id="KW-0998">Cell outer membrane</keyword>
<evidence type="ECO:0000256" key="6">
    <source>
        <dbReference type="ARBA" id="ARBA00023237"/>
    </source>
</evidence>